<name>A0A540NH43_MALBA</name>
<keyword evidence="4" id="KW-1185">Reference proteome</keyword>
<gene>
    <name evidence="3" type="ORF">C1H46_004041</name>
</gene>
<accession>A0A540NH43</accession>
<dbReference type="InterPro" id="IPR036426">
    <property type="entry name" value="Bulb-type_lectin_dom_sf"/>
</dbReference>
<evidence type="ECO:0000313" key="3">
    <source>
        <dbReference type="EMBL" id="TQE10329.1"/>
    </source>
</evidence>
<evidence type="ECO:0008006" key="5">
    <source>
        <dbReference type="Google" id="ProtNLM"/>
    </source>
</evidence>
<protein>
    <recommendedName>
        <fullName evidence="5">Bulb-type lectin domain-containing protein</fullName>
    </recommendedName>
</protein>
<evidence type="ECO:0000256" key="1">
    <source>
        <dbReference type="ARBA" id="ARBA00022729"/>
    </source>
</evidence>
<dbReference type="SUPFAM" id="SSF51110">
    <property type="entry name" value="alpha-D-mannose-specific plant lectins"/>
    <property type="match status" value="1"/>
</dbReference>
<dbReference type="STRING" id="106549.A0A540NH43"/>
<dbReference type="AlphaFoldDB" id="A0A540NH43"/>
<proteinExistence type="predicted"/>
<comment type="caution">
    <text evidence="3">The sequence shown here is derived from an EMBL/GenBank/DDBJ whole genome shotgun (WGS) entry which is preliminary data.</text>
</comment>
<dbReference type="Proteomes" id="UP000315295">
    <property type="component" value="Unassembled WGS sequence"/>
</dbReference>
<reference evidence="3 4" key="1">
    <citation type="journal article" date="2019" name="G3 (Bethesda)">
        <title>Sequencing of a Wild Apple (Malus baccata) Genome Unravels the Differences Between Cultivated and Wild Apple Species Regarding Disease Resistance and Cold Tolerance.</title>
        <authorList>
            <person name="Chen X."/>
        </authorList>
    </citation>
    <scope>NUCLEOTIDE SEQUENCE [LARGE SCALE GENOMIC DNA]</scope>
    <source>
        <strain evidence="4">cv. Shandingzi</strain>
        <tissue evidence="3">Leaves</tissue>
    </source>
</reference>
<evidence type="ECO:0000313" key="4">
    <source>
        <dbReference type="Proteomes" id="UP000315295"/>
    </source>
</evidence>
<sequence>MMQAIVGLLPLPPASNLLLQQHPKCLHSCSSYGFQTFEGTLPVGLGIQSGKPVDENAILTFGINGNLVLAHANGKVAWQTNTANKGVARNRWQCRAIHLQRQGGFQYMDKVDFSVWRVTFAFFDRENLVWETEFQLPERCGTFGLCEDIQCVACPSFKGLLGWSKSCAPEKLTSCDAKSFRYYKVEKVDHFLSKYTNGVAVKRKRLC</sequence>
<evidence type="ECO:0000256" key="2">
    <source>
        <dbReference type="ARBA" id="ARBA00023157"/>
    </source>
</evidence>
<organism evidence="3 4">
    <name type="scientific">Malus baccata</name>
    <name type="common">Siberian crab apple</name>
    <name type="synonym">Pyrus baccata</name>
    <dbReference type="NCBI Taxonomy" id="106549"/>
    <lineage>
        <taxon>Eukaryota</taxon>
        <taxon>Viridiplantae</taxon>
        <taxon>Streptophyta</taxon>
        <taxon>Embryophyta</taxon>
        <taxon>Tracheophyta</taxon>
        <taxon>Spermatophyta</taxon>
        <taxon>Magnoliopsida</taxon>
        <taxon>eudicotyledons</taxon>
        <taxon>Gunneridae</taxon>
        <taxon>Pentapetalae</taxon>
        <taxon>rosids</taxon>
        <taxon>fabids</taxon>
        <taxon>Rosales</taxon>
        <taxon>Rosaceae</taxon>
        <taxon>Amygdaloideae</taxon>
        <taxon>Maleae</taxon>
        <taxon>Malus</taxon>
    </lineage>
</organism>
<keyword evidence="1" id="KW-0732">Signal</keyword>
<dbReference type="EMBL" id="VIEB01000043">
    <property type="protein sequence ID" value="TQE10329.1"/>
    <property type="molecule type" value="Genomic_DNA"/>
</dbReference>
<dbReference type="Gene3D" id="2.90.10.10">
    <property type="entry name" value="Bulb-type lectin domain"/>
    <property type="match status" value="1"/>
</dbReference>
<keyword evidence="2" id="KW-1015">Disulfide bond</keyword>